<dbReference type="AlphaFoldDB" id="A0A6A7BIU5"/>
<protein>
    <submittedName>
        <fullName evidence="2">Uncharacterized protein</fullName>
    </submittedName>
</protein>
<keyword evidence="3" id="KW-1185">Reference proteome</keyword>
<dbReference type="Proteomes" id="UP000799423">
    <property type="component" value="Unassembled WGS sequence"/>
</dbReference>
<evidence type="ECO:0000256" key="1">
    <source>
        <dbReference type="SAM" id="MobiDB-lite"/>
    </source>
</evidence>
<proteinExistence type="predicted"/>
<accession>A0A6A7BIU5</accession>
<sequence length="211" mass="22669">MQQHWAMQLGAYVRGEGGGRWVGRGRRAQGSVRPGDKRLRYGGWAGARRRRLRGRGRGAGGEGRARALGGRRGRRGGQARLVHCTLHTAHCTLHTACCRGGGRARARAHTAVVWSGYGAVLCDDHGEALTESGDGRWDCMHESELAGGVAAGGGSLQRVQSRRAGAVSRAHGQCRCRCRRHLGRWTTRTRRANGSARQMGASALTRAELGS</sequence>
<gene>
    <name evidence="2" type="ORF">T440DRAFT_154717</name>
</gene>
<feature type="region of interest" description="Disordered" evidence="1">
    <location>
        <begin position="52"/>
        <end position="74"/>
    </location>
</feature>
<evidence type="ECO:0000313" key="2">
    <source>
        <dbReference type="EMBL" id="KAF2855426.1"/>
    </source>
</evidence>
<name>A0A6A7BIU5_9PLEO</name>
<organism evidence="2 3">
    <name type="scientific">Plenodomus tracheiphilus IPT5</name>
    <dbReference type="NCBI Taxonomy" id="1408161"/>
    <lineage>
        <taxon>Eukaryota</taxon>
        <taxon>Fungi</taxon>
        <taxon>Dikarya</taxon>
        <taxon>Ascomycota</taxon>
        <taxon>Pezizomycotina</taxon>
        <taxon>Dothideomycetes</taxon>
        <taxon>Pleosporomycetidae</taxon>
        <taxon>Pleosporales</taxon>
        <taxon>Pleosporineae</taxon>
        <taxon>Leptosphaeriaceae</taxon>
        <taxon>Plenodomus</taxon>
    </lineage>
</organism>
<dbReference type="EMBL" id="MU006290">
    <property type="protein sequence ID" value="KAF2855426.1"/>
    <property type="molecule type" value="Genomic_DNA"/>
</dbReference>
<reference evidence="2" key="1">
    <citation type="submission" date="2020-01" db="EMBL/GenBank/DDBJ databases">
        <authorList>
            <consortium name="DOE Joint Genome Institute"/>
            <person name="Haridas S."/>
            <person name="Albert R."/>
            <person name="Binder M."/>
            <person name="Bloem J."/>
            <person name="Labutti K."/>
            <person name="Salamov A."/>
            <person name="Andreopoulos B."/>
            <person name="Baker S.E."/>
            <person name="Barry K."/>
            <person name="Bills G."/>
            <person name="Bluhm B.H."/>
            <person name="Cannon C."/>
            <person name="Castanera R."/>
            <person name="Culley D.E."/>
            <person name="Daum C."/>
            <person name="Ezra D."/>
            <person name="Gonzalez J.B."/>
            <person name="Henrissat B."/>
            <person name="Kuo A."/>
            <person name="Liang C."/>
            <person name="Lipzen A."/>
            <person name="Lutzoni F."/>
            <person name="Magnuson J."/>
            <person name="Mondo S."/>
            <person name="Nolan M."/>
            <person name="Ohm R."/>
            <person name="Pangilinan J."/>
            <person name="Park H.-J."/>
            <person name="Ramirez L."/>
            <person name="Alfaro M."/>
            <person name="Sun H."/>
            <person name="Tritt A."/>
            <person name="Yoshinaga Y."/>
            <person name="Zwiers L.-H."/>
            <person name="Turgeon B.G."/>
            <person name="Goodwin S.B."/>
            <person name="Spatafora J.W."/>
            <person name="Crous P.W."/>
            <person name="Grigoriev I.V."/>
        </authorList>
    </citation>
    <scope>NUCLEOTIDE SEQUENCE</scope>
    <source>
        <strain evidence="2">IPT5</strain>
    </source>
</reference>
<feature type="region of interest" description="Disordered" evidence="1">
    <location>
        <begin position="189"/>
        <end position="211"/>
    </location>
</feature>
<evidence type="ECO:0000313" key="3">
    <source>
        <dbReference type="Proteomes" id="UP000799423"/>
    </source>
</evidence>